<proteinExistence type="predicted"/>
<dbReference type="InterPro" id="IPR004401">
    <property type="entry name" value="YbaB/EbfC"/>
</dbReference>
<dbReference type="RefSeq" id="WP_309689352.1">
    <property type="nucleotide sequence ID" value="NZ_JAVIZQ010000001.1"/>
</dbReference>
<dbReference type="InterPro" id="IPR036894">
    <property type="entry name" value="YbaB-like_sf"/>
</dbReference>
<sequence>MSSEELADTIAAVNAKIDAQITQSRQLAQESARLETEASQTMATVTSADGRVTITARPTGAIESVRLQSGAAADLASLGVTITETIARAQRVAAERVLVSMEQTLGADSPLVAAVRQDVDTAFPQVGGSTIEYR</sequence>
<keyword evidence="2" id="KW-1185">Reference proteome</keyword>
<reference evidence="1 2" key="1">
    <citation type="submission" date="2023-08" db="EMBL/GenBank/DDBJ databases">
        <title>Functional and genomic diversity of the sorghum phyllosphere microbiome.</title>
        <authorList>
            <person name="Shade A."/>
        </authorList>
    </citation>
    <scope>NUCLEOTIDE SEQUENCE [LARGE SCALE GENOMIC DNA]</scope>
    <source>
        <strain evidence="1 2">SORGH_AS_0445</strain>
    </source>
</reference>
<dbReference type="Pfam" id="PF02575">
    <property type="entry name" value="YbaB_DNA_bd"/>
    <property type="match status" value="1"/>
</dbReference>
<protein>
    <submittedName>
        <fullName evidence="1">DNA-binding protein YbaB</fullName>
    </submittedName>
</protein>
<evidence type="ECO:0000313" key="2">
    <source>
        <dbReference type="Proteomes" id="UP001249291"/>
    </source>
</evidence>
<name>A0ABU1HRF1_9MICO</name>
<comment type="caution">
    <text evidence="1">The sequence shown here is derived from an EMBL/GenBank/DDBJ whole genome shotgun (WGS) entry which is preliminary data.</text>
</comment>
<organism evidence="1 2">
    <name type="scientific">Microbacterium foliorum</name>
    <dbReference type="NCBI Taxonomy" id="104336"/>
    <lineage>
        <taxon>Bacteria</taxon>
        <taxon>Bacillati</taxon>
        <taxon>Actinomycetota</taxon>
        <taxon>Actinomycetes</taxon>
        <taxon>Micrococcales</taxon>
        <taxon>Microbacteriaceae</taxon>
        <taxon>Microbacterium</taxon>
    </lineage>
</organism>
<gene>
    <name evidence="1" type="ORF">QE375_001443</name>
</gene>
<accession>A0ABU1HRF1</accession>
<dbReference type="EMBL" id="JAVIZQ010000001">
    <property type="protein sequence ID" value="MDR6141889.1"/>
    <property type="molecule type" value="Genomic_DNA"/>
</dbReference>
<dbReference type="GO" id="GO:0003677">
    <property type="term" value="F:DNA binding"/>
    <property type="evidence" value="ECO:0007669"/>
    <property type="project" value="UniProtKB-KW"/>
</dbReference>
<evidence type="ECO:0000313" key="1">
    <source>
        <dbReference type="EMBL" id="MDR6141889.1"/>
    </source>
</evidence>
<dbReference type="Gene3D" id="3.30.1310.10">
    <property type="entry name" value="Nucleoid-associated protein YbaB-like domain"/>
    <property type="match status" value="1"/>
</dbReference>
<dbReference type="Proteomes" id="UP001249291">
    <property type="component" value="Unassembled WGS sequence"/>
</dbReference>
<keyword evidence="1" id="KW-0238">DNA-binding</keyword>